<dbReference type="Pfam" id="PF12833">
    <property type="entry name" value="HTH_18"/>
    <property type="match status" value="1"/>
</dbReference>
<keyword evidence="4" id="KW-0902">Two-component regulatory system</keyword>
<dbReference type="Proteomes" id="UP000256977">
    <property type="component" value="Unassembled WGS sequence"/>
</dbReference>
<dbReference type="InterPro" id="IPR020449">
    <property type="entry name" value="Tscrpt_reg_AraC-type_HTH"/>
</dbReference>
<dbReference type="InterPro" id="IPR041522">
    <property type="entry name" value="CdaR_GGDEF"/>
</dbReference>
<evidence type="ECO:0000256" key="3">
    <source>
        <dbReference type="ARBA" id="ARBA00022553"/>
    </source>
</evidence>
<dbReference type="Pfam" id="PF00072">
    <property type="entry name" value="Response_reg"/>
    <property type="match status" value="1"/>
</dbReference>
<keyword evidence="5" id="KW-0805">Transcription regulation</keyword>
<dbReference type="SUPFAM" id="SSF52172">
    <property type="entry name" value="CheY-like"/>
    <property type="match status" value="1"/>
</dbReference>
<evidence type="ECO:0000313" key="13">
    <source>
        <dbReference type="EMBL" id="RED89278.1"/>
    </source>
</evidence>
<dbReference type="GO" id="GO:0043565">
    <property type="term" value="F:sequence-specific DNA binding"/>
    <property type="evidence" value="ECO:0007669"/>
    <property type="project" value="InterPro"/>
</dbReference>
<feature type="domain" description="GGDEF" evidence="12">
    <location>
        <begin position="179"/>
        <end position="309"/>
    </location>
</feature>
<keyword evidence="7" id="KW-0804">Transcription</keyword>
<dbReference type="RefSeq" id="WP_116058735.1">
    <property type="nucleotide sequence ID" value="NZ_QRDZ01000001.1"/>
</dbReference>
<keyword evidence="3 8" id="KW-0597">Phosphoprotein</keyword>
<dbReference type="GO" id="GO:0005737">
    <property type="term" value="C:cytoplasm"/>
    <property type="evidence" value="ECO:0007669"/>
    <property type="project" value="UniProtKB-SubCell"/>
</dbReference>
<feature type="coiled-coil region" evidence="9">
    <location>
        <begin position="116"/>
        <end position="143"/>
    </location>
</feature>
<reference evidence="13 14" key="1">
    <citation type="submission" date="2018-07" db="EMBL/GenBank/DDBJ databases">
        <title>Genomic Encyclopedia of Type Strains, Phase III (KMG-III): the genomes of soil and plant-associated and newly described type strains.</title>
        <authorList>
            <person name="Whitman W."/>
        </authorList>
    </citation>
    <scope>NUCLEOTIDE SEQUENCE [LARGE SCALE GENOMIC DNA]</scope>
    <source>
        <strain evidence="13 14">CECT 7287</strain>
    </source>
</reference>
<evidence type="ECO:0000259" key="10">
    <source>
        <dbReference type="PROSITE" id="PS01124"/>
    </source>
</evidence>
<dbReference type="InterPro" id="IPR011006">
    <property type="entry name" value="CheY-like_superfamily"/>
</dbReference>
<keyword evidence="9" id="KW-0175">Coiled coil</keyword>
<evidence type="ECO:0000256" key="4">
    <source>
        <dbReference type="ARBA" id="ARBA00023012"/>
    </source>
</evidence>
<evidence type="ECO:0000256" key="8">
    <source>
        <dbReference type="PROSITE-ProRule" id="PRU00169"/>
    </source>
</evidence>
<dbReference type="CDD" id="cd17536">
    <property type="entry name" value="REC_YesN-like"/>
    <property type="match status" value="1"/>
</dbReference>
<evidence type="ECO:0000256" key="9">
    <source>
        <dbReference type="SAM" id="Coils"/>
    </source>
</evidence>
<dbReference type="PROSITE" id="PS01124">
    <property type="entry name" value="HTH_ARAC_FAMILY_2"/>
    <property type="match status" value="1"/>
</dbReference>
<dbReference type="Gene3D" id="1.10.10.60">
    <property type="entry name" value="Homeodomain-like"/>
    <property type="match status" value="2"/>
</dbReference>
<dbReference type="Gene3D" id="3.40.50.2300">
    <property type="match status" value="1"/>
</dbReference>
<feature type="domain" description="HTH araC/xylS-type" evidence="10">
    <location>
        <begin position="434"/>
        <end position="534"/>
    </location>
</feature>
<evidence type="ECO:0000313" key="14">
    <source>
        <dbReference type="Proteomes" id="UP000256977"/>
    </source>
</evidence>
<feature type="domain" description="Response regulatory" evidence="11">
    <location>
        <begin position="3"/>
        <end position="120"/>
    </location>
</feature>
<organism evidence="13 14">
    <name type="scientific">Cohnella phaseoli</name>
    <dbReference type="NCBI Taxonomy" id="456490"/>
    <lineage>
        <taxon>Bacteria</taxon>
        <taxon>Bacillati</taxon>
        <taxon>Bacillota</taxon>
        <taxon>Bacilli</taxon>
        <taxon>Bacillales</taxon>
        <taxon>Paenibacillaceae</taxon>
        <taxon>Cohnella</taxon>
    </lineage>
</organism>
<keyword evidence="6" id="KW-0238">DNA-binding</keyword>
<evidence type="ECO:0000256" key="5">
    <source>
        <dbReference type="ARBA" id="ARBA00023015"/>
    </source>
</evidence>
<dbReference type="InterPro" id="IPR018060">
    <property type="entry name" value="HTH_AraC"/>
</dbReference>
<evidence type="ECO:0000256" key="1">
    <source>
        <dbReference type="ARBA" id="ARBA00004496"/>
    </source>
</evidence>
<dbReference type="InterPro" id="IPR000160">
    <property type="entry name" value="GGDEF_dom"/>
</dbReference>
<dbReference type="AlphaFoldDB" id="A0A3D9KTE1"/>
<dbReference type="SMART" id="SM00448">
    <property type="entry name" value="REC"/>
    <property type="match status" value="1"/>
</dbReference>
<dbReference type="Pfam" id="PF17853">
    <property type="entry name" value="GGDEF_2"/>
    <property type="match status" value="1"/>
</dbReference>
<evidence type="ECO:0000259" key="11">
    <source>
        <dbReference type="PROSITE" id="PS50110"/>
    </source>
</evidence>
<dbReference type="PANTHER" id="PTHR42713:SF3">
    <property type="entry name" value="TRANSCRIPTIONAL REGULATORY PROTEIN HPTR"/>
    <property type="match status" value="1"/>
</dbReference>
<dbReference type="PROSITE" id="PS50110">
    <property type="entry name" value="RESPONSE_REGULATORY"/>
    <property type="match status" value="1"/>
</dbReference>
<dbReference type="InterPro" id="IPR009057">
    <property type="entry name" value="Homeodomain-like_sf"/>
</dbReference>
<dbReference type="GO" id="GO:0003700">
    <property type="term" value="F:DNA-binding transcription factor activity"/>
    <property type="evidence" value="ECO:0007669"/>
    <property type="project" value="InterPro"/>
</dbReference>
<dbReference type="InterPro" id="IPR001789">
    <property type="entry name" value="Sig_transdc_resp-reg_receiver"/>
</dbReference>
<dbReference type="PROSITE" id="PS50887">
    <property type="entry name" value="GGDEF"/>
    <property type="match status" value="1"/>
</dbReference>
<dbReference type="OrthoDB" id="9794370at2"/>
<keyword evidence="14" id="KW-1185">Reference proteome</keyword>
<dbReference type="SUPFAM" id="SSF46689">
    <property type="entry name" value="Homeodomain-like"/>
    <property type="match status" value="2"/>
</dbReference>
<dbReference type="PANTHER" id="PTHR42713">
    <property type="entry name" value="HISTIDINE KINASE-RELATED"/>
    <property type="match status" value="1"/>
</dbReference>
<protein>
    <submittedName>
        <fullName evidence="13">Two-component system response regulator YesN</fullName>
    </submittedName>
</protein>
<comment type="caution">
    <text evidence="13">The sequence shown here is derived from an EMBL/GenBank/DDBJ whole genome shotgun (WGS) entry which is preliminary data.</text>
</comment>
<gene>
    <name evidence="13" type="ORF">DFP98_101253</name>
</gene>
<evidence type="ECO:0000256" key="2">
    <source>
        <dbReference type="ARBA" id="ARBA00022490"/>
    </source>
</evidence>
<dbReference type="EMBL" id="QRDZ01000001">
    <property type="protein sequence ID" value="RED89278.1"/>
    <property type="molecule type" value="Genomic_DNA"/>
</dbReference>
<evidence type="ECO:0000256" key="6">
    <source>
        <dbReference type="ARBA" id="ARBA00023125"/>
    </source>
</evidence>
<dbReference type="PRINTS" id="PR00032">
    <property type="entry name" value="HTHARAC"/>
</dbReference>
<sequence length="541" mass="61916">MYKIMLVDDESEVREAIRESIDWPRHGYEFVGGYANGAEALEAILDHRPDLVLSDICMPHMDGIEMTKQVAQAAPDTKVVILTGHDEFDYAQQALRLKVHDFVIKPITPRELRALLDKIKIELDREAEERDNMARLREQLQESLPLLKERFLECLVQGAIGEEEAERRFAYFGLVKPVPPLVALAVDIDQLNDGSRERWENNPELQRYAAYKIASETTEGRDALVFRTKEERVVVLLYGFPEEGGEAEISQLAESIRRSMEKYMKFTVTIGVGAPCSSLSDIPWSYEASLSALDYRFLLGNNRVIRLQDLERPSSYSCPPDYEWNRKFASALKTGTHRETHLLIEQFIGQLKSSPLPLEVCYVRIQSMMIDVVSSIHELLGESGNWLRQLGSALQHIDKFHRLEDVEAWLKNISCEAIELIADRRSDLSQLQVRSAIEYIEQHYREESLSLMDICNHVHMSKSYFSTLFKQHTGQTMMEYVTRIRLETAKTLLQANPPIKTYDIAAGVGYGDPQYFSVLFKKHVGVTPTEYRDAMAKESTA</sequence>
<feature type="modified residue" description="4-aspartylphosphate" evidence="8">
    <location>
        <position position="55"/>
    </location>
</feature>
<evidence type="ECO:0000256" key="7">
    <source>
        <dbReference type="ARBA" id="ARBA00023163"/>
    </source>
</evidence>
<dbReference type="GO" id="GO:0000160">
    <property type="term" value="P:phosphorelay signal transduction system"/>
    <property type="evidence" value="ECO:0007669"/>
    <property type="project" value="UniProtKB-KW"/>
</dbReference>
<proteinExistence type="predicted"/>
<dbReference type="InterPro" id="IPR051552">
    <property type="entry name" value="HptR"/>
</dbReference>
<accession>A0A3D9KTE1</accession>
<dbReference type="SMART" id="SM00342">
    <property type="entry name" value="HTH_ARAC"/>
    <property type="match status" value="1"/>
</dbReference>
<comment type="subcellular location">
    <subcellularLocation>
        <location evidence="1">Cytoplasm</location>
    </subcellularLocation>
</comment>
<name>A0A3D9KTE1_9BACL</name>
<keyword evidence="2" id="KW-0963">Cytoplasm</keyword>
<evidence type="ECO:0000259" key="12">
    <source>
        <dbReference type="PROSITE" id="PS50887"/>
    </source>
</evidence>